<organism evidence="5 6">
    <name type="scientific">Microlunatus ginsengisoli</name>
    <dbReference type="NCBI Taxonomy" id="363863"/>
    <lineage>
        <taxon>Bacteria</taxon>
        <taxon>Bacillati</taxon>
        <taxon>Actinomycetota</taxon>
        <taxon>Actinomycetes</taxon>
        <taxon>Propionibacteriales</taxon>
        <taxon>Propionibacteriaceae</taxon>
        <taxon>Microlunatus</taxon>
    </lineage>
</organism>
<evidence type="ECO:0000256" key="3">
    <source>
        <dbReference type="ARBA" id="ARBA00023163"/>
    </source>
</evidence>
<dbReference type="PANTHER" id="PTHR44688">
    <property type="entry name" value="DNA-BINDING TRANSCRIPTIONAL ACTIVATOR DEVR_DOSR"/>
    <property type="match status" value="1"/>
</dbReference>
<dbReference type="SMART" id="SM00421">
    <property type="entry name" value="HTH_LUXR"/>
    <property type="match status" value="1"/>
</dbReference>
<accession>A0ABP6ZDU5</accession>
<evidence type="ECO:0000313" key="6">
    <source>
        <dbReference type="Proteomes" id="UP001501490"/>
    </source>
</evidence>
<keyword evidence="6" id="KW-1185">Reference proteome</keyword>
<dbReference type="RefSeq" id="WP_344801102.1">
    <property type="nucleotide sequence ID" value="NZ_BAABAB010000001.1"/>
</dbReference>
<keyword evidence="3" id="KW-0804">Transcription</keyword>
<evidence type="ECO:0000256" key="1">
    <source>
        <dbReference type="ARBA" id="ARBA00023015"/>
    </source>
</evidence>
<dbReference type="Pfam" id="PF00196">
    <property type="entry name" value="GerE"/>
    <property type="match status" value="1"/>
</dbReference>
<dbReference type="InterPro" id="IPR016032">
    <property type="entry name" value="Sig_transdc_resp-reg_C-effctor"/>
</dbReference>
<dbReference type="InterPro" id="IPR036388">
    <property type="entry name" value="WH-like_DNA-bd_sf"/>
</dbReference>
<feature type="domain" description="HTH luxR-type" evidence="4">
    <location>
        <begin position="213"/>
        <end position="278"/>
    </location>
</feature>
<sequence>MQRLDAAELREVLALGHVTGELTQFSQLGTALALLAGVVGSDTATLTQLDLQTGHEVALFWPLERARTARLEEYVRVGHLHPLRAVLARELPRRAGQRVVPRISDQLSQHGWRSHPVRAAMPDVTDQMAALLSGRQSVLHAVTLGRLGGRFSDKQRDLLAAAGPLLAAPLARSVRAGHRALQLAPQARWVPADQAPGWEPTDAGARPGTAVAEASPDLPLSARELEVLELVARGNTDAQVARRLGLRPATVSKHLSRIYGRLGVPNRAAAVQRLGRTPSSLG</sequence>
<proteinExistence type="predicted"/>
<keyword evidence="1" id="KW-0805">Transcription regulation</keyword>
<dbReference type="Gene3D" id="1.10.10.10">
    <property type="entry name" value="Winged helix-like DNA-binding domain superfamily/Winged helix DNA-binding domain"/>
    <property type="match status" value="1"/>
</dbReference>
<dbReference type="Proteomes" id="UP001501490">
    <property type="component" value="Unassembled WGS sequence"/>
</dbReference>
<dbReference type="InterPro" id="IPR000792">
    <property type="entry name" value="Tscrpt_reg_LuxR_C"/>
</dbReference>
<name>A0ABP6ZDU5_9ACTN</name>
<dbReference type="PRINTS" id="PR00038">
    <property type="entry name" value="HTHLUXR"/>
</dbReference>
<dbReference type="PROSITE" id="PS50043">
    <property type="entry name" value="HTH_LUXR_2"/>
    <property type="match status" value="1"/>
</dbReference>
<protein>
    <recommendedName>
        <fullName evidence="4">HTH luxR-type domain-containing protein</fullName>
    </recommendedName>
</protein>
<comment type="caution">
    <text evidence="5">The sequence shown here is derived from an EMBL/GenBank/DDBJ whole genome shotgun (WGS) entry which is preliminary data.</text>
</comment>
<dbReference type="SUPFAM" id="SSF46894">
    <property type="entry name" value="C-terminal effector domain of the bipartite response regulators"/>
    <property type="match status" value="1"/>
</dbReference>
<dbReference type="CDD" id="cd06170">
    <property type="entry name" value="LuxR_C_like"/>
    <property type="match status" value="1"/>
</dbReference>
<dbReference type="EMBL" id="BAABAB010000001">
    <property type="protein sequence ID" value="GAA3603011.1"/>
    <property type="molecule type" value="Genomic_DNA"/>
</dbReference>
<evidence type="ECO:0000256" key="2">
    <source>
        <dbReference type="ARBA" id="ARBA00023125"/>
    </source>
</evidence>
<reference evidence="6" key="1">
    <citation type="journal article" date="2019" name="Int. J. Syst. Evol. Microbiol.">
        <title>The Global Catalogue of Microorganisms (GCM) 10K type strain sequencing project: providing services to taxonomists for standard genome sequencing and annotation.</title>
        <authorList>
            <consortium name="The Broad Institute Genomics Platform"/>
            <consortium name="The Broad Institute Genome Sequencing Center for Infectious Disease"/>
            <person name="Wu L."/>
            <person name="Ma J."/>
        </authorList>
    </citation>
    <scope>NUCLEOTIDE SEQUENCE [LARGE SCALE GENOMIC DNA]</scope>
    <source>
        <strain evidence="6">JCM 16929</strain>
    </source>
</reference>
<gene>
    <name evidence="5" type="ORF">GCM10022236_00970</name>
</gene>
<dbReference type="PANTHER" id="PTHR44688:SF16">
    <property type="entry name" value="DNA-BINDING TRANSCRIPTIONAL ACTIVATOR DEVR_DOSR"/>
    <property type="match status" value="1"/>
</dbReference>
<evidence type="ECO:0000259" key="4">
    <source>
        <dbReference type="PROSITE" id="PS50043"/>
    </source>
</evidence>
<evidence type="ECO:0000313" key="5">
    <source>
        <dbReference type="EMBL" id="GAA3603011.1"/>
    </source>
</evidence>
<keyword evidence="2" id="KW-0238">DNA-binding</keyword>